<organism evidence="1 2">
    <name type="scientific">Croceitalea marina</name>
    <dbReference type="NCBI Taxonomy" id="1775166"/>
    <lineage>
        <taxon>Bacteria</taxon>
        <taxon>Pseudomonadati</taxon>
        <taxon>Bacteroidota</taxon>
        <taxon>Flavobacteriia</taxon>
        <taxon>Flavobacteriales</taxon>
        <taxon>Flavobacteriaceae</taxon>
        <taxon>Croceitalea</taxon>
    </lineage>
</organism>
<dbReference type="InterPro" id="IPR032774">
    <property type="entry name" value="WG_beta_rep"/>
</dbReference>
<reference evidence="2" key="1">
    <citation type="journal article" date="2019" name="Int. J. Syst. Evol. Microbiol.">
        <title>The Global Catalogue of Microorganisms (GCM) 10K type strain sequencing project: providing services to taxonomists for standard genome sequencing and annotation.</title>
        <authorList>
            <consortium name="The Broad Institute Genomics Platform"/>
            <consortium name="The Broad Institute Genome Sequencing Center for Infectious Disease"/>
            <person name="Wu L."/>
            <person name="Ma J."/>
        </authorList>
    </citation>
    <scope>NUCLEOTIDE SEQUENCE [LARGE SCALE GENOMIC DNA]</scope>
    <source>
        <strain evidence="2">KCTC 52368</strain>
    </source>
</reference>
<proteinExistence type="predicted"/>
<dbReference type="Proteomes" id="UP001597526">
    <property type="component" value="Unassembled WGS sequence"/>
</dbReference>
<accession>A0ABW5MRK2</accession>
<dbReference type="RefSeq" id="WP_377765637.1">
    <property type="nucleotide sequence ID" value="NZ_JBHULB010000006.1"/>
</dbReference>
<dbReference type="Pfam" id="PF14903">
    <property type="entry name" value="WG_beta_rep"/>
    <property type="match status" value="1"/>
</dbReference>
<keyword evidence="2" id="KW-1185">Reference proteome</keyword>
<protein>
    <submittedName>
        <fullName evidence="1">WG repeat-containing protein</fullName>
    </submittedName>
</protein>
<sequence length="363" mass="41876">MKTFLTYLIGLIGVVVYPQNPEVWIAFKKKDSQLIGFKDSKGQIKIEPKFMGFTIAKKFEDIIAVMEEKETGYKTYYLTKTGEKVGKDSLFIYDNRADCEHEGYIRFRDKKTDKVGLFNKDGNVVIPAVYDALSRAHDGLVWGLMGAQKKCLDEHNKHGCEHFSWEGGEEFLITTQNKIAVVGFKHAGKLDMYSMTVESEATTDTTKKSYKGLNGKYYTFLDVERNFNRWMKNKLLPHLRASKAAGFMHDSITSWNETIGWVTEPRKEFGSNHFKELKKSLFQVKKRGMDFFVTRNGLNPFIYDSPGFEKYFTNCGEARIEKYPVMTLVLNHSKDGARQDHFEFLKTDNGYRLIGMSLQNDME</sequence>
<comment type="caution">
    <text evidence="1">The sequence shown here is derived from an EMBL/GenBank/DDBJ whole genome shotgun (WGS) entry which is preliminary data.</text>
</comment>
<name>A0ABW5MRK2_9FLAO</name>
<evidence type="ECO:0000313" key="2">
    <source>
        <dbReference type="Proteomes" id="UP001597526"/>
    </source>
</evidence>
<dbReference type="EMBL" id="JBHULB010000006">
    <property type="protein sequence ID" value="MFD2586010.1"/>
    <property type="molecule type" value="Genomic_DNA"/>
</dbReference>
<evidence type="ECO:0000313" key="1">
    <source>
        <dbReference type="EMBL" id="MFD2586010.1"/>
    </source>
</evidence>
<gene>
    <name evidence="1" type="ORF">ACFSQJ_03665</name>
</gene>